<evidence type="ECO:0000313" key="2">
    <source>
        <dbReference type="Proteomes" id="UP000279562"/>
    </source>
</evidence>
<dbReference type="AlphaFoldDB" id="A0A3P2AA60"/>
<sequence>MKDILQERFFQLLLECSQRKASATEFSEAIEEFTSSYFLPKWRKRKSSKILEFQNFALIFYLLSRCVRDSNP</sequence>
<name>A0A3P2AA60_9BACE</name>
<gene>
    <name evidence="1" type="ORF">EII33_04720</name>
</gene>
<proteinExistence type="predicted"/>
<comment type="caution">
    <text evidence="1">The sequence shown here is derived from an EMBL/GenBank/DDBJ whole genome shotgun (WGS) entry which is preliminary data.</text>
</comment>
<reference evidence="1 2" key="1">
    <citation type="submission" date="2018-11" db="EMBL/GenBank/DDBJ databases">
        <title>Genomes From Bacteria Associated with the Canine Oral Cavity: a Test Case for Automated Genome-Based Taxonomic Assignment.</title>
        <authorList>
            <person name="Coil D.A."/>
            <person name="Jospin G."/>
            <person name="Darling A.E."/>
            <person name="Wallis C."/>
            <person name="Davis I.J."/>
            <person name="Harris S."/>
            <person name="Eisen J.A."/>
            <person name="Holcombe L.J."/>
            <person name="O'Flynn C."/>
        </authorList>
    </citation>
    <scope>NUCLEOTIDE SEQUENCE [LARGE SCALE GENOMIC DNA]</scope>
    <source>
        <strain evidence="1 2">OH1047_COT-310</strain>
    </source>
</reference>
<organism evidence="1 2">
    <name type="scientific">Prevotella heparinolytica</name>
    <dbReference type="NCBI Taxonomy" id="28113"/>
    <lineage>
        <taxon>Bacteria</taxon>
        <taxon>Pseudomonadati</taxon>
        <taxon>Bacteroidota</taxon>
        <taxon>Bacteroidia</taxon>
        <taxon>Bacteroidales</taxon>
        <taxon>Bacteroidaceae</taxon>
        <taxon>Bacteroides</taxon>
    </lineage>
</organism>
<dbReference type="EMBL" id="RQYF01000012">
    <property type="protein sequence ID" value="RRD92307.1"/>
    <property type="molecule type" value="Genomic_DNA"/>
</dbReference>
<accession>A0A3P2AA60</accession>
<evidence type="ECO:0000313" key="1">
    <source>
        <dbReference type="EMBL" id="RRD92307.1"/>
    </source>
</evidence>
<keyword evidence="2" id="KW-1185">Reference proteome</keyword>
<dbReference type="Proteomes" id="UP000279562">
    <property type="component" value="Unassembled WGS sequence"/>
</dbReference>
<protein>
    <submittedName>
        <fullName evidence="1">Uncharacterized protein</fullName>
    </submittedName>
</protein>